<dbReference type="AlphaFoldDB" id="A0A1H6HV58"/>
<keyword evidence="2" id="KW-0378">Hydrolase</keyword>
<sequence length="272" mass="30069">MSDAPSRPTTPDTETPPTDTTADASSSHATRPASADRSDRIPSGSVAFGDLTRAAYCPRQLYYARQEPDRSIPDAQRSRIDLAFRYPDSVAASDADLVDRTIDVRPTVYRDRLRTLRDGGLRDRFGIPWRSLAIPDRTRAFLVGRSCHGIAHKVLSGTDADDPPIPTFASPGTPPDQGVWEPQTVRAVAIAKALAWEEEREIHRALVEYPAVGVVREVTLSVRTKAAYRRALRTTRGIDGPPSRVSDDRCQPCEYRDQCGTETRSLRSRLGL</sequence>
<dbReference type="GO" id="GO:0004527">
    <property type="term" value="F:exonuclease activity"/>
    <property type="evidence" value="ECO:0007669"/>
    <property type="project" value="UniProtKB-KW"/>
</dbReference>
<proteinExistence type="predicted"/>
<keyword evidence="3" id="KW-1185">Reference proteome</keyword>
<name>A0A1H6HV58_9EURY</name>
<dbReference type="Proteomes" id="UP000199215">
    <property type="component" value="Unassembled WGS sequence"/>
</dbReference>
<keyword evidence="2" id="KW-0269">Exonuclease</keyword>
<evidence type="ECO:0000313" key="3">
    <source>
        <dbReference type="Proteomes" id="UP000199215"/>
    </source>
</evidence>
<organism evidence="2 3">
    <name type="scientific">Halopenitus malekzadehii</name>
    <dbReference type="NCBI Taxonomy" id="1267564"/>
    <lineage>
        <taxon>Archaea</taxon>
        <taxon>Methanobacteriati</taxon>
        <taxon>Methanobacteriota</taxon>
        <taxon>Stenosarchaea group</taxon>
        <taxon>Halobacteria</taxon>
        <taxon>Halobacteriales</taxon>
        <taxon>Haloferacaceae</taxon>
        <taxon>Halopenitus</taxon>
    </lineage>
</organism>
<gene>
    <name evidence="2" type="ORF">SAMN05192561_101325</name>
</gene>
<reference evidence="2 3" key="1">
    <citation type="submission" date="2016-10" db="EMBL/GenBank/DDBJ databases">
        <authorList>
            <person name="de Groot N.N."/>
        </authorList>
    </citation>
    <scope>NUCLEOTIDE SEQUENCE [LARGE SCALE GENOMIC DNA]</scope>
    <source>
        <strain evidence="2 3">IBRC-M10418</strain>
    </source>
</reference>
<keyword evidence="2" id="KW-0540">Nuclease</keyword>
<evidence type="ECO:0000313" key="2">
    <source>
        <dbReference type="EMBL" id="SEH38145.1"/>
    </source>
</evidence>
<dbReference type="STRING" id="1267564.SAMN05192561_101325"/>
<accession>A0A1H6HV58</accession>
<feature type="region of interest" description="Disordered" evidence="1">
    <location>
        <begin position="1"/>
        <end position="44"/>
    </location>
</feature>
<protein>
    <submittedName>
        <fullName evidence="2">CRISPR-associated exonuclease Cas4</fullName>
    </submittedName>
</protein>
<dbReference type="EMBL" id="FNWU01000001">
    <property type="protein sequence ID" value="SEH38145.1"/>
    <property type="molecule type" value="Genomic_DNA"/>
</dbReference>
<feature type="compositionally biased region" description="Low complexity" evidence="1">
    <location>
        <begin position="9"/>
        <end position="30"/>
    </location>
</feature>
<evidence type="ECO:0000256" key="1">
    <source>
        <dbReference type="SAM" id="MobiDB-lite"/>
    </source>
</evidence>